<dbReference type="RefSeq" id="WP_054475611.1">
    <property type="nucleotide sequence ID" value="NZ_CAWMRL010000003.1"/>
</dbReference>
<dbReference type="EMBL" id="LJCS01000003">
    <property type="protein sequence ID" value="KOY63565.1"/>
    <property type="molecule type" value="Genomic_DNA"/>
</dbReference>
<evidence type="ECO:0000313" key="2">
    <source>
        <dbReference type="EMBL" id="KOY63565.1"/>
    </source>
</evidence>
<dbReference type="AlphaFoldDB" id="A0A5B0WPT5"/>
<evidence type="ECO:0000313" key="4">
    <source>
        <dbReference type="Proteomes" id="UP000322184"/>
    </source>
</evidence>
<evidence type="ECO:0000313" key="1">
    <source>
        <dbReference type="EMBL" id="KAA1189070.1"/>
    </source>
</evidence>
<dbReference type="OrthoDB" id="6458908at2"/>
<proteinExistence type="predicted"/>
<reference evidence="1 4" key="2">
    <citation type="submission" date="2019-09" db="EMBL/GenBank/DDBJ databases">
        <title>Whole genome sequence of Photorhabdus heterorhabditis strain ETL (Enterobacteriales: Enterobacteriaceae) a bacterial symbiont of Heterorhabditis zealandica strain ETL (Rhabditida: Heterorhabditidae).</title>
        <authorList>
            <person name="Lulamba T.E."/>
            <person name="Serepa-Dlamini M.H."/>
        </authorList>
    </citation>
    <scope>NUCLEOTIDE SEQUENCE [LARGE SCALE GENOMIC DNA]</scope>
    <source>
        <strain evidence="1 4">ETL</strain>
    </source>
</reference>
<accession>A0A5B0WPT5</accession>
<organism evidence="1 4">
    <name type="scientific">Photorhabdus heterorhabditis</name>
    <dbReference type="NCBI Taxonomy" id="880156"/>
    <lineage>
        <taxon>Bacteria</taxon>
        <taxon>Pseudomonadati</taxon>
        <taxon>Pseudomonadota</taxon>
        <taxon>Gammaproteobacteria</taxon>
        <taxon>Enterobacterales</taxon>
        <taxon>Morganellaceae</taxon>
        <taxon>Photorhabdus</taxon>
    </lineage>
</organism>
<sequence length="107" mass="12240">MRIIYINPTQTFELYAAGNIVMPTTHHPNFTIKNNGPAPIRAVNYWSSPFGDYNQYTFIEIQPGETKSLQRLPNPVYFYKVVVINLSGYQYAEAEVTELYPSPHPAL</sequence>
<dbReference type="Proteomes" id="UP000037727">
    <property type="component" value="Unassembled WGS sequence"/>
</dbReference>
<comment type="caution">
    <text evidence="1">The sequence shown here is derived from an EMBL/GenBank/DDBJ whole genome shotgun (WGS) entry which is preliminary data.</text>
</comment>
<name>A0A5B0WPT5_9GAMM</name>
<keyword evidence="3" id="KW-1185">Reference proteome</keyword>
<dbReference type="Proteomes" id="UP000322184">
    <property type="component" value="Unassembled WGS sequence"/>
</dbReference>
<evidence type="ECO:0000313" key="3">
    <source>
        <dbReference type="Proteomes" id="UP000037727"/>
    </source>
</evidence>
<gene>
    <name evidence="2" type="ORF">AM629_01815</name>
    <name evidence="1" type="ORF">F0L16_10800</name>
</gene>
<reference evidence="2 3" key="1">
    <citation type="submission" date="2015-09" db="EMBL/GenBank/DDBJ databases">
        <title>Draft genome sequence and assembly of Photorhabdus sp. VMG, a bacterial symbiont associated with Heterorhabditis zealandica.</title>
        <authorList>
            <person name="Naidoo S."/>
            <person name="Featherston J."/>
            <person name="Mothupi B."/>
            <person name="Gray V.M."/>
        </authorList>
    </citation>
    <scope>NUCLEOTIDE SEQUENCE [LARGE SCALE GENOMIC DNA]</scope>
    <source>
        <strain evidence="2 3">VMG</strain>
    </source>
</reference>
<protein>
    <submittedName>
        <fullName evidence="1">Uncharacterized protein</fullName>
    </submittedName>
</protein>
<dbReference type="EMBL" id="VTUW01000017">
    <property type="protein sequence ID" value="KAA1189070.1"/>
    <property type="molecule type" value="Genomic_DNA"/>
</dbReference>